<gene>
    <name evidence="1" type="ORF">LY11_00398</name>
</gene>
<evidence type="ECO:0008006" key="3">
    <source>
        <dbReference type="Google" id="ProtNLM"/>
    </source>
</evidence>
<evidence type="ECO:0000313" key="1">
    <source>
        <dbReference type="EMBL" id="RAJ37322.1"/>
    </source>
</evidence>
<comment type="caution">
    <text evidence="1">The sequence shown here is derived from an EMBL/GenBank/DDBJ whole genome shotgun (WGS) entry which is preliminary data.</text>
</comment>
<dbReference type="EMBL" id="QLLR01000001">
    <property type="protein sequence ID" value="RAJ37322.1"/>
    <property type="molecule type" value="Genomic_DNA"/>
</dbReference>
<reference evidence="1 2" key="1">
    <citation type="submission" date="2018-06" db="EMBL/GenBank/DDBJ databases">
        <title>Genomic Encyclopedia of Archaeal and Bacterial Type Strains, Phase II (KMG-II): from individual species to whole genera.</title>
        <authorList>
            <person name="Goeker M."/>
        </authorList>
    </citation>
    <scope>NUCLEOTIDE SEQUENCE [LARGE SCALE GENOMIC DNA]</scope>
    <source>
        <strain evidence="1 2">DSM 14825</strain>
    </source>
</reference>
<dbReference type="AlphaFoldDB" id="A0A327T8Q5"/>
<proteinExistence type="predicted"/>
<dbReference type="Proteomes" id="UP000249754">
    <property type="component" value="Unassembled WGS sequence"/>
</dbReference>
<dbReference type="RefSeq" id="WP_245952558.1">
    <property type="nucleotide sequence ID" value="NZ_QLLR01000001.1"/>
</dbReference>
<sequence>MAMEDSLTIYPADNIQWREWFVLNHSECKGIWLVYNKKVRGKELPGLSWSEAVDTALCFGWIDSKKLPIDEKKFMQYFSKRKPKSGWSGINKQKVENLIDLGLMANAGLQTIKAAKLDGSWEMLDAVESSSCLKTWL</sequence>
<organism evidence="1 2">
    <name type="scientific">Pedobacter cryoconitis</name>
    <dbReference type="NCBI Taxonomy" id="188932"/>
    <lineage>
        <taxon>Bacteria</taxon>
        <taxon>Pseudomonadati</taxon>
        <taxon>Bacteroidota</taxon>
        <taxon>Sphingobacteriia</taxon>
        <taxon>Sphingobacteriales</taxon>
        <taxon>Sphingobacteriaceae</taxon>
        <taxon>Pedobacter</taxon>
    </lineage>
</organism>
<accession>A0A327T8Q5</accession>
<evidence type="ECO:0000313" key="2">
    <source>
        <dbReference type="Proteomes" id="UP000249754"/>
    </source>
</evidence>
<name>A0A327T8Q5_9SPHI</name>
<protein>
    <recommendedName>
        <fullName evidence="3">Bacteriocin-protection protein, YdeI/OmpD-associated family</fullName>
    </recommendedName>
</protein>